<dbReference type="Proteomes" id="UP000327013">
    <property type="component" value="Unassembled WGS sequence"/>
</dbReference>
<sequence length="232" mass="24041">MDEVGQRAHGRDGAQDVARVGAGDEACLGGQQGLKGVGGELRVRGRGCGRLPPLELQLEVLGEGDPGGNVGFVVEGAADDLGAGREVRAQSRGEVAEELGGGGTDDSLVGAAVDVVCGCLDAGVVAFCGSLADPVGRTELDVVLEKVVFDAGTMSAQSAGGGRRRCSRINHSAEDLTSTSVIQALVSPNMNWQKQGPTHCRSRFALRHSAKGTASWQLERRMPCLNCVYDVI</sequence>
<protein>
    <submittedName>
        <fullName evidence="1">Uncharacterized protein</fullName>
    </submittedName>
</protein>
<evidence type="ECO:0000313" key="1">
    <source>
        <dbReference type="EMBL" id="KAB8343011.1"/>
    </source>
</evidence>
<keyword evidence="2" id="KW-1185">Reference proteome</keyword>
<comment type="caution">
    <text evidence="1">The sequence shown here is derived from an EMBL/GenBank/DDBJ whole genome shotgun (WGS) entry which is preliminary data.</text>
</comment>
<organism evidence="1 2">
    <name type="scientific">Carpinus fangiana</name>
    <dbReference type="NCBI Taxonomy" id="176857"/>
    <lineage>
        <taxon>Eukaryota</taxon>
        <taxon>Viridiplantae</taxon>
        <taxon>Streptophyta</taxon>
        <taxon>Embryophyta</taxon>
        <taxon>Tracheophyta</taxon>
        <taxon>Spermatophyta</taxon>
        <taxon>Magnoliopsida</taxon>
        <taxon>eudicotyledons</taxon>
        <taxon>Gunneridae</taxon>
        <taxon>Pentapetalae</taxon>
        <taxon>rosids</taxon>
        <taxon>fabids</taxon>
        <taxon>Fagales</taxon>
        <taxon>Betulaceae</taxon>
        <taxon>Carpinus</taxon>
    </lineage>
</organism>
<evidence type="ECO:0000313" key="2">
    <source>
        <dbReference type="Proteomes" id="UP000327013"/>
    </source>
</evidence>
<proteinExistence type="predicted"/>
<dbReference type="AlphaFoldDB" id="A0A5N6KTA4"/>
<name>A0A5N6KTA4_9ROSI</name>
<dbReference type="EMBL" id="VIBQ01000012">
    <property type="protein sequence ID" value="KAB8343011.1"/>
    <property type="molecule type" value="Genomic_DNA"/>
</dbReference>
<gene>
    <name evidence="1" type="ORF">FH972_022605</name>
</gene>
<reference evidence="1 2" key="1">
    <citation type="submission" date="2019-06" db="EMBL/GenBank/DDBJ databases">
        <title>A chromosomal-level reference genome of Carpinus fangiana (Coryloideae, Betulaceae).</title>
        <authorList>
            <person name="Yang X."/>
            <person name="Wang Z."/>
            <person name="Zhang L."/>
            <person name="Hao G."/>
            <person name="Liu J."/>
            <person name="Yang Y."/>
        </authorList>
    </citation>
    <scope>NUCLEOTIDE SEQUENCE [LARGE SCALE GENOMIC DNA]</scope>
    <source>
        <strain evidence="1">Cfa_2016G</strain>
        <tissue evidence="1">Leaf</tissue>
    </source>
</reference>
<accession>A0A5N6KTA4</accession>